<evidence type="ECO:0000313" key="2">
    <source>
        <dbReference type="Proteomes" id="UP001257277"/>
    </source>
</evidence>
<comment type="caution">
    <text evidence="1">The sequence shown here is derived from an EMBL/GenBank/DDBJ whole genome shotgun (WGS) entry which is preliminary data.</text>
</comment>
<dbReference type="SUPFAM" id="SSF55961">
    <property type="entry name" value="Bet v1-like"/>
    <property type="match status" value="1"/>
</dbReference>
<organism evidence="1 2">
    <name type="scientific">Asprobacillus argus</name>
    <dbReference type="NCBI Taxonomy" id="3076534"/>
    <lineage>
        <taxon>Bacteria</taxon>
        <taxon>Pseudomonadati</taxon>
        <taxon>Bacteroidota</taxon>
        <taxon>Flavobacteriia</taxon>
        <taxon>Flavobacteriales</taxon>
        <taxon>Flavobacteriaceae</taxon>
        <taxon>Asprobacillus</taxon>
    </lineage>
</organism>
<name>A0ABU3LCF7_9FLAO</name>
<accession>A0ABU3LCF7</accession>
<protein>
    <recommendedName>
        <fullName evidence="3">ATPase</fullName>
    </recommendedName>
</protein>
<dbReference type="EMBL" id="JAVTTO010000001">
    <property type="protein sequence ID" value="MDT7831088.1"/>
    <property type="molecule type" value="Genomic_DNA"/>
</dbReference>
<dbReference type="Gene3D" id="3.30.530.20">
    <property type="match status" value="1"/>
</dbReference>
<dbReference type="RefSeq" id="WP_349240341.1">
    <property type="nucleotide sequence ID" value="NZ_JAVTTO010000001.1"/>
</dbReference>
<keyword evidence="2" id="KW-1185">Reference proteome</keyword>
<evidence type="ECO:0000313" key="1">
    <source>
        <dbReference type="EMBL" id="MDT7831088.1"/>
    </source>
</evidence>
<evidence type="ECO:0008006" key="3">
    <source>
        <dbReference type="Google" id="ProtNLM"/>
    </source>
</evidence>
<proteinExistence type="predicted"/>
<dbReference type="Proteomes" id="UP001257277">
    <property type="component" value="Unassembled WGS sequence"/>
</dbReference>
<dbReference type="InterPro" id="IPR023393">
    <property type="entry name" value="START-like_dom_sf"/>
</dbReference>
<sequence>MINRLQFSIDIEAEKAKIWNALWNEDAYREWASVFFEGSYAISDNWKEGSKVLFLAPDQSGIYSIIETHIPNEIIGFRHIGNVVNGEEQPIDDETKRWSGAIEIYRLTEGVHKNILCVEIDVMDEHLDFMTATFPKALEKIKKNCL</sequence>
<reference evidence="1 2" key="1">
    <citation type="submission" date="2023-09" db="EMBL/GenBank/DDBJ databases">
        <title>Novel taxa isolated from Blanes Bay.</title>
        <authorList>
            <person name="Rey-Velasco X."/>
            <person name="Lucena T."/>
        </authorList>
    </citation>
    <scope>NUCLEOTIDE SEQUENCE [LARGE SCALE GENOMIC DNA]</scope>
    <source>
        <strain evidence="1 2">S356</strain>
    </source>
</reference>
<gene>
    <name evidence="1" type="ORF">RQM59_01785</name>
</gene>